<proteinExistence type="predicted"/>
<evidence type="ECO:0000259" key="2">
    <source>
        <dbReference type="Pfam" id="PF12158"/>
    </source>
</evidence>
<dbReference type="AlphaFoldDB" id="A0A926Q1R6"/>
<keyword evidence="1" id="KW-0472">Membrane</keyword>
<evidence type="ECO:0000313" key="3">
    <source>
        <dbReference type="EMBL" id="MBC9795848.1"/>
    </source>
</evidence>
<dbReference type="Proteomes" id="UP000653730">
    <property type="component" value="Unassembled WGS sequence"/>
</dbReference>
<accession>A0A926Q1R6</accession>
<protein>
    <recommendedName>
        <fullName evidence="2">DUF3592 domain-containing protein</fullName>
    </recommendedName>
</protein>
<evidence type="ECO:0000313" key="4">
    <source>
        <dbReference type="Proteomes" id="UP000653730"/>
    </source>
</evidence>
<dbReference type="RefSeq" id="WP_187964999.1">
    <property type="nucleotide sequence ID" value="NZ_JACVDC010000016.1"/>
</dbReference>
<keyword evidence="1" id="KW-1133">Transmembrane helix</keyword>
<name>A0A926Q1R6_9FLAO</name>
<reference evidence="3 4" key="1">
    <citation type="submission" date="2020-09" db="EMBL/GenBank/DDBJ databases">
        <title>Sinomicrobium weinanense sp. nov., a halophilic bacteria isolated from saline-alkali soil.</title>
        <authorList>
            <person name="Wu P."/>
            <person name="Ren H."/>
            <person name="Mei Y."/>
            <person name="Liang Y."/>
            <person name="Chen Z."/>
        </authorList>
    </citation>
    <scope>NUCLEOTIDE SEQUENCE [LARGE SCALE GENOMIC DNA]</scope>
    <source>
        <strain evidence="3 4">FJxs</strain>
    </source>
</reference>
<feature type="transmembrane region" description="Helical" evidence="1">
    <location>
        <begin position="6"/>
        <end position="26"/>
    </location>
</feature>
<dbReference type="EMBL" id="JACVDC010000016">
    <property type="protein sequence ID" value="MBC9795848.1"/>
    <property type="molecule type" value="Genomic_DNA"/>
</dbReference>
<dbReference type="Pfam" id="PF12158">
    <property type="entry name" value="DUF3592"/>
    <property type="match status" value="1"/>
</dbReference>
<comment type="caution">
    <text evidence="3">The sequence shown here is derived from an EMBL/GenBank/DDBJ whole genome shotgun (WGS) entry which is preliminary data.</text>
</comment>
<keyword evidence="1" id="KW-0812">Transmembrane</keyword>
<keyword evidence="4" id="KW-1185">Reference proteome</keyword>
<gene>
    <name evidence="3" type="ORF">IBL28_07715</name>
</gene>
<dbReference type="InterPro" id="IPR021994">
    <property type="entry name" value="DUF3592"/>
</dbReference>
<sequence length="119" mass="13626">MKDKLGHIALTIIALTVILGVFYQYYQQKNIIKYKQETIGTVVEFQNHSAGRSGILYEYVVNGKKYTGQVGINKFKCGNGKWGCVGEKFKVYYSSKNPKYSKIDLGKYEKYKATVEFVK</sequence>
<evidence type="ECO:0000256" key="1">
    <source>
        <dbReference type="SAM" id="Phobius"/>
    </source>
</evidence>
<organism evidence="3 4">
    <name type="scientific">Sinomicrobium weinanense</name>
    <dbReference type="NCBI Taxonomy" id="2842200"/>
    <lineage>
        <taxon>Bacteria</taxon>
        <taxon>Pseudomonadati</taxon>
        <taxon>Bacteroidota</taxon>
        <taxon>Flavobacteriia</taxon>
        <taxon>Flavobacteriales</taxon>
        <taxon>Flavobacteriaceae</taxon>
        <taxon>Sinomicrobium</taxon>
    </lineage>
</organism>
<feature type="domain" description="DUF3592" evidence="2">
    <location>
        <begin position="39"/>
        <end position="106"/>
    </location>
</feature>